<evidence type="ECO:0000256" key="2">
    <source>
        <dbReference type="ARBA" id="ARBA00022630"/>
    </source>
</evidence>
<comment type="similarity">
    <text evidence="1">Belongs to the paxM FAD-dependent monooxygenase family.</text>
</comment>
<dbReference type="EMBL" id="JAAAJB010000886">
    <property type="protein sequence ID" value="KAG0250190.1"/>
    <property type="molecule type" value="Genomic_DNA"/>
</dbReference>
<dbReference type="AlphaFoldDB" id="A0A9P6PQV9"/>
<evidence type="ECO:0000313" key="8">
    <source>
        <dbReference type="Proteomes" id="UP000807716"/>
    </source>
</evidence>
<dbReference type="InterPro" id="IPR050562">
    <property type="entry name" value="FAD_mOase_fung"/>
</dbReference>
<dbReference type="OrthoDB" id="417877at2759"/>
<organism evidence="7 8">
    <name type="scientific">Actinomortierella ambigua</name>
    <dbReference type="NCBI Taxonomy" id="1343610"/>
    <lineage>
        <taxon>Eukaryota</taxon>
        <taxon>Fungi</taxon>
        <taxon>Fungi incertae sedis</taxon>
        <taxon>Mucoromycota</taxon>
        <taxon>Mortierellomycotina</taxon>
        <taxon>Mortierellomycetes</taxon>
        <taxon>Mortierellales</taxon>
        <taxon>Mortierellaceae</taxon>
        <taxon>Actinomortierella</taxon>
    </lineage>
</organism>
<evidence type="ECO:0000256" key="4">
    <source>
        <dbReference type="ARBA" id="ARBA00023002"/>
    </source>
</evidence>
<dbReference type="InterPro" id="IPR002938">
    <property type="entry name" value="FAD-bd"/>
</dbReference>
<dbReference type="PANTHER" id="PTHR47356">
    <property type="entry name" value="FAD-DEPENDENT MONOOXYGENASE ASQG-RELATED"/>
    <property type="match status" value="1"/>
</dbReference>
<keyword evidence="3" id="KW-0274">FAD</keyword>
<proteinExistence type="inferred from homology"/>
<feature type="domain" description="FAD-binding" evidence="6">
    <location>
        <begin position="11"/>
        <end position="351"/>
    </location>
</feature>
<dbReference type="PRINTS" id="PR00420">
    <property type="entry name" value="RNGMNOXGNASE"/>
</dbReference>
<dbReference type="PANTHER" id="PTHR47356:SF2">
    <property type="entry name" value="FAD-BINDING DOMAIN-CONTAINING PROTEIN-RELATED"/>
    <property type="match status" value="1"/>
</dbReference>
<keyword evidence="2" id="KW-0285">Flavoprotein</keyword>
<evidence type="ECO:0000313" key="7">
    <source>
        <dbReference type="EMBL" id="KAG0250190.1"/>
    </source>
</evidence>
<protein>
    <recommendedName>
        <fullName evidence="6">FAD-binding domain-containing protein</fullName>
    </recommendedName>
</protein>
<feature type="region of interest" description="Disordered" evidence="5">
    <location>
        <begin position="410"/>
        <end position="430"/>
    </location>
</feature>
<dbReference type="Pfam" id="PF01494">
    <property type="entry name" value="FAD_binding_3"/>
    <property type="match status" value="1"/>
</dbReference>
<dbReference type="InterPro" id="IPR036188">
    <property type="entry name" value="FAD/NAD-bd_sf"/>
</dbReference>
<keyword evidence="8" id="KW-1185">Reference proteome</keyword>
<name>A0A9P6PQV9_9FUNG</name>
<dbReference type="GO" id="GO:0071949">
    <property type="term" value="F:FAD binding"/>
    <property type="evidence" value="ECO:0007669"/>
    <property type="project" value="InterPro"/>
</dbReference>
<evidence type="ECO:0000256" key="3">
    <source>
        <dbReference type="ARBA" id="ARBA00022827"/>
    </source>
</evidence>
<sequence length="430" mass="47710">MSSPQPREKPHVVIVGAGLGGLMLAALLEKQGVSYVMLERAAKVIPLGSGMSVGANILPVYEQLGIYQEVRKISKPSGYGVVKNEQREQIGHVDMTRYEYRTGYECLIVPRPELYDLFLTLVPAEKLLCGKKVTAVHETETNASVECADGSKYEGDIVVGADGAYSAVRKALFSQLKEAGKLSKSDQEVLTFSNICLVGTTGPLDPAKICWFMTEQLNSESSKEHGNYQNSEWGAGGAEKMIEQCKDFPCPLGENLTMGDIFANTPKEQISKVMLEEKVFESWHSKRLVLIGDAAHKMVPAAGQGAINAMQDAVVLANRIYDMSDNTPQEIEEAFQAYYDERYPMAKNSFDTSKQFAKAVIGQKWSEKIFRKITMGYMPSWVNNYIVDSMHFYRPMACFLPQIPNRGVANVKPQAPSKRNMQKEQQATTV</sequence>
<evidence type="ECO:0000259" key="6">
    <source>
        <dbReference type="Pfam" id="PF01494"/>
    </source>
</evidence>
<evidence type="ECO:0000256" key="1">
    <source>
        <dbReference type="ARBA" id="ARBA00007992"/>
    </source>
</evidence>
<dbReference type="Gene3D" id="3.50.50.60">
    <property type="entry name" value="FAD/NAD(P)-binding domain"/>
    <property type="match status" value="1"/>
</dbReference>
<evidence type="ECO:0000256" key="5">
    <source>
        <dbReference type="SAM" id="MobiDB-lite"/>
    </source>
</evidence>
<reference evidence="7" key="1">
    <citation type="journal article" date="2020" name="Fungal Divers.">
        <title>Resolving the Mortierellaceae phylogeny through synthesis of multi-gene phylogenetics and phylogenomics.</title>
        <authorList>
            <person name="Vandepol N."/>
            <person name="Liber J."/>
            <person name="Desiro A."/>
            <person name="Na H."/>
            <person name="Kennedy M."/>
            <person name="Barry K."/>
            <person name="Grigoriev I.V."/>
            <person name="Miller A.N."/>
            <person name="O'Donnell K."/>
            <person name="Stajich J.E."/>
            <person name="Bonito G."/>
        </authorList>
    </citation>
    <scope>NUCLEOTIDE SEQUENCE</scope>
    <source>
        <strain evidence="7">BC1065</strain>
    </source>
</reference>
<comment type="caution">
    <text evidence="7">The sequence shown here is derived from an EMBL/GenBank/DDBJ whole genome shotgun (WGS) entry which is preliminary data.</text>
</comment>
<gene>
    <name evidence="7" type="ORF">DFQ27_009516</name>
</gene>
<accession>A0A9P6PQV9</accession>
<dbReference type="Proteomes" id="UP000807716">
    <property type="component" value="Unassembled WGS sequence"/>
</dbReference>
<keyword evidence="4" id="KW-0560">Oxidoreductase</keyword>
<feature type="compositionally biased region" description="Polar residues" evidence="5">
    <location>
        <begin position="417"/>
        <end position="430"/>
    </location>
</feature>
<dbReference type="GO" id="GO:0004497">
    <property type="term" value="F:monooxygenase activity"/>
    <property type="evidence" value="ECO:0007669"/>
    <property type="project" value="InterPro"/>
</dbReference>
<dbReference type="SUPFAM" id="SSF51905">
    <property type="entry name" value="FAD/NAD(P)-binding domain"/>
    <property type="match status" value="1"/>
</dbReference>